<dbReference type="AlphaFoldDB" id="A0AAV5TD39"/>
<name>A0AAV5TD39_9BILA</name>
<feature type="region of interest" description="Disordered" evidence="1">
    <location>
        <begin position="30"/>
        <end position="56"/>
    </location>
</feature>
<gene>
    <name evidence="2" type="ORF">PENTCL1PPCAC_15652</name>
</gene>
<dbReference type="Proteomes" id="UP001432027">
    <property type="component" value="Unassembled WGS sequence"/>
</dbReference>
<evidence type="ECO:0000256" key="1">
    <source>
        <dbReference type="SAM" id="MobiDB-lite"/>
    </source>
</evidence>
<protein>
    <submittedName>
        <fullName evidence="2">Uncharacterized protein</fullName>
    </submittedName>
</protein>
<proteinExistence type="predicted"/>
<feature type="non-terminal residue" evidence="2">
    <location>
        <position position="1"/>
    </location>
</feature>
<organism evidence="2 3">
    <name type="scientific">Pristionchus entomophagus</name>
    <dbReference type="NCBI Taxonomy" id="358040"/>
    <lineage>
        <taxon>Eukaryota</taxon>
        <taxon>Metazoa</taxon>
        <taxon>Ecdysozoa</taxon>
        <taxon>Nematoda</taxon>
        <taxon>Chromadorea</taxon>
        <taxon>Rhabditida</taxon>
        <taxon>Rhabditina</taxon>
        <taxon>Diplogasteromorpha</taxon>
        <taxon>Diplogasteroidea</taxon>
        <taxon>Neodiplogasteridae</taxon>
        <taxon>Pristionchus</taxon>
    </lineage>
</organism>
<dbReference type="EMBL" id="BTSX01000004">
    <property type="protein sequence ID" value="GMS93477.1"/>
    <property type="molecule type" value="Genomic_DNA"/>
</dbReference>
<evidence type="ECO:0000313" key="3">
    <source>
        <dbReference type="Proteomes" id="UP001432027"/>
    </source>
</evidence>
<sequence>CRLPIPKVPCPCKPTCGGPPCIPDCCPGSERGNKGGGGCGCRRKKRSADPAESPDNQKLREKATIDFGSFMDKVGTVPEQDHNCNSERLKAVLQQSISDNTTQSVERILERIDDGQFIAKCTLNGVPTLERRVSFCQLTKGNTTCIVSTGRLLDPPSNEITLSVSDAFRPVVVDGPTPPPLITETIPLPDLFIPSLVSAGPVPPAPLNKRRGEGFVAY</sequence>
<evidence type="ECO:0000313" key="2">
    <source>
        <dbReference type="EMBL" id="GMS93477.1"/>
    </source>
</evidence>
<reference evidence="2" key="1">
    <citation type="submission" date="2023-10" db="EMBL/GenBank/DDBJ databases">
        <title>Genome assembly of Pristionchus species.</title>
        <authorList>
            <person name="Yoshida K."/>
            <person name="Sommer R.J."/>
        </authorList>
    </citation>
    <scope>NUCLEOTIDE SEQUENCE</scope>
    <source>
        <strain evidence="2">RS0144</strain>
    </source>
</reference>
<comment type="caution">
    <text evidence="2">The sequence shown here is derived from an EMBL/GenBank/DDBJ whole genome shotgun (WGS) entry which is preliminary data.</text>
</comment>
<keyword evidence="3" id="KW-1185">Reference proteome</keyword>
<accession>A0AAV5TD39</accession>